<feature type="compositionally biased region" description="Polar residues" evidence="1">
    <location>
        <begin position="48"/>
        <end position="60"/>
    </location>
</feature>
<protein>
    <submittedName>
        <fullName evidence="2">Predicted protein</fullName>
    </submittedName>
</protein>
<feature type="region of interest" description="Disordered" evidence="1">
    <location>
        <begin position="1"/>
        <end position="82"/>
    </location>
</feature>
<keyword evidence="3" id="KW-1185">Reference proteome</keyword>
<name>E4ZSA6_LEPMJ</name>
<dbReference type="Proteomes" id="UP000002668">
    <property type="component" value="Genome"/>
</dbReference>
<sequence length="161" mass="17848">MSVLSEDAVGVEQKFAEDGGQEVVFADEEEPEQTPSAKKGHHKDYISHMSQDSAMQNVGNRNDRGKAVAPSHRTSNNRLHATMPAKNWTIDDGESFCNASRHSWLTGDPTRTRCPRAGEGIISIRRKISVLREIELTEKYVAGGLISYGTSIPYMTVEENQ</sequence>
<accession>E4ZSA6</accession>
<evidence type="ECO:0000313" key="3">
    <source>
        <dbReference type="Proteomes" id="UP000002668"/>
    </source>
</evidence>
<evidence type="ECO:0000313" key="2">
    <source>
        <dbReference type="EMBL" id="CBX94286.1"/>
    </source>
</evidence>
<evidence type="ECO:0000256" key="1">
    <source>
        <dbReference type="SAM" id="MobiDB-lite"/>
    </source>
</evidence>
<dbReference type="GeneID" id="13290857"/>
<dbReference type="AlphaFoldDB" id="E4ZSA6"/>
<dbReference type="VEuPathDB" id="FungiDB:LEMA_P122650.1"/>
<gene>
    <name evidence="2" type="ORF">LEMA_P122650.1</name>
</gene>
<reference evidence="3" key="1">
    <citation type="journal article" date="2011" name="Nat. Commun.">
        <title>Effector diversification within compartments of the Leptosphaeria maculans genome affected by Repeat-Induced Point mutations.</title>
        <authorList>
            <person name="Rouxel T."/>
            <person name="Grandaubert J."/>
            <person name="Hane J.K."/>
            <person name="Hoede C."/>
            <person name="van de Wouw A.P."/>
            <person name="Couloux A."/>
            <person name="Dominguez V."/>
            <person name="Anthouard V."/>
            <person name="Bally P."/>
            <person name="Bourras S."/>
            <person name="Cozijnsen A.J."/>
            <person name="Ciuffetti L.M."/>
            <person name="Degrave A."/>
            <person name="Dilmaghani A."/>
            <person name="Duret L."/>
            <person name="Fudal I."/>
            <person name="Goodwin S.B."/>
            <person name="Gout L."/>
            <person name="Glaser N."/>
            <person name="Linglin J."/>
            <person name="Kema G.H.J."/>
            <person name="Lapalu N."/>
            <person name="Lawrence C.B."/>
            <person name="May K."/>
            <person name="Meyer M."/>
            <person name="Ollivier B."/>
            <person name="Poulain J."/>
            <person name="Schoch C.L."/>
            <person name="Simon A."/>
            <person name="Spatafora J.W."/>
            <person name="Stachowiak A."/>
            <person name="Turgeon B.G."/>
            <person name="Tyler B.M."/>
            <person name="Vincent D."/>
            <person name="Weissenbach J."/>
            <person name="Amselem J."/>
            <person name="Quesneville H."/>
            <person name="Oliver R.P."/>
            <person name="Wincker P."/>
            <person name="Balesdent M.-H."/>
            <person name="Howlett B.J."/>
        </authorList>
    </citation>
    <scope>NUCLEOTIDE SEQUENCE [LARGE SCALE GENOMIC DNA]</scope>
    <source>
        <strain evidence="3">JN3 / isolate v23.1.3 / race Av1-4-5-6-7-8</strain>
    </source>
</reference>
<dbReference type="InParanoid" id="E4ZSA6"/>
<dbReference type="EMBL" id="FP929121">
    <property type="protein sequence ID" value="CBX94286.1"/>
    <property type="molecule type" value="Genomic_DNA"/>
</dbReference>
<dbReference type="HOGENOM" id="CLU_1644021_0_0_1"/>
<proteinExistence type="predicted"/>
<organism evidence="3">
    <name type="scientific">Leptosphaeria maculans (strain JN3 / isolate v23.1.3 / race Av1-4-5-6-7-8)</name>
    <name type="common">Blackleg fungus</name>
    <name type="synonym">Phoma lingam</name>
    <dbReference type="NCBI Taxonomy" id="985895"/>
    <lineage>
        <taxon>Eukaryota</taxon>
        <taxon>Fungi</taxon>
        <taxon>Dikarya</taxon>
        <taxon>Ascomycota</taxon>
        <taxon>Pezizomycotina</taxon>
        <taxon>Dothideomycetes</taxon>
        <taxon>Pleosporomycetidae</taxon>
        <taxon>Pleosporales</taxon>
        <taxon>Pleosporineae</taxon>
        <taxon>Leptosphaeriaceae</taxon>
        <taxon>Plenodomus</taxon>
        <taxon>Plenodomus lingam/Leptosphaeria maculans species complex</taxon>
    </lineage>
</organism>